<accession>A0A0A9D2M0</accession>
<organism evidence="1">
    <name type="scientific">Arundo donax</name>
    <name type="common">Giant reed</name>
    <name type="synonym">Donax arundinaceus</name>
    <dbReference type="NCBI Taxonomy" id="35708"/>
    <lineage>
        <taxon>Eukaryota</taxon>
        <taxon>Viridiplantae</taxon>
        <taxon>Streptophyta</taxon>
        <taxon>Embryophyta</taxon>
        <taxon>Tracheophyta</taxon>
        <taxon>Spermatophyta</taxon>
        <taxon>Magnoliopsida</taxon>
        <taxon>Liliopsida</taxon>
        <taxon>Poales</taxon>
        <taxon>Poaceae</taxon>
        <taxon>PACMAD clade</taxon>
        <taxon>Arundinoideae</taxon>
        <taxon>Arundineae</taxon>
        <taxon>Arundo</taxon>
    </lineage>
</organism>
<sequence length="60" mass="6856">MTILSANILPVFGIICQCIVKLKSLPFRLLPWSINLYLFVVWIKNLACSFDGMIPSQRET</sequence>
<protein>
    <submittedName>
        <fullName evidence="1">Uncharacterized protein</fullName>
    </submittedName>
</protein>
<proteinExistence type="predicted"/>
<dbReference type="EMBL" id="GBRH01217990">
    <property type="protein sequence ID" value="JAD79905.1"/>
    <property type="molecule type" value="Transcribed_RNA"/>
</dbReference>
<dbReference type="AlphaFoldDB" id="A0A0A9D2M0"/>
<reference evidence="1" key="1">
    <citation type="submission" date="2014-09" db="EMBL/GenBank/DDBJ databases">
        <authorList>
            <person name="Magalhaes I.L.F."/>
            <person name="Oliveira U."/>
            <person name="Santos F.R."/>
            <person name="Vidigal T.H.D.A."/>
            <person name="Brescovit A.D."/>
            <person name="Santos A.J."/>
        </authorList>
    </citation>
    <scope>NUCLEOTIDE SEQUENCE</scope>
    <source>
        <tissue evidence="1">Shoot tissue taken approximately 20 cm above the soil surface</tissue>
    </source>
</reference>
<reference evidence="1" key="2">
    <citation type="journal article" date="2015" name="Data Brief">
        <title>Shoot transcriptome of the giant reed, Arundo donax.</title>
        <authorList>
            <person name="Barrero R.A."/>
            <person name="Guerrero F.D."/>
            <person name="Moolhuijzen P."/>
            <person name="Goolsby J.A."/>
            <person name="Tidwell J."/>
            <person name="Bellgard S.E."/>
            <person name="Bellgard M.I."/>
        </authorList>
    </citation>
    <scope>NUCLEOTIDE SEQUENCE</scope>
    <source>
        <tissue evidence="1">Shoot tissue taken approximately 20 cm above the soil surface</tissue>
    </source>
</reference>
<evidence type="ECO:0000313" key="1">
    <source>
        <dbReference type="EMBL" id="JAD79905.1"/>
    </source>
</evidence>
<name>A0A0A9D2M0_ARUDO</name>